<dbReference type="Proteomes" id="UP000024635">
    <property type="component" value="Unassembled WGS sequence"/>
</dbReference>
<evidence type="ECO:0000313" key="2">
    <source>
        <dbReference type="EMBL" id="EYC43412.1"/>
    </source>
</evidence>
<accession>A0A016WVX7</accession>
<organism evidence="2 3">
    <name type="scientific">Ancylostoma ceylanicum</name>
    <dbReference type="NCBI Taxonomy" id="53326"/>
    <lineage>
        <taxon>Eukaryota</taxon>
        <taxon>Metazoa</taxon>
        <taxon>Ecdysozoa</taxon>
        <taxon>Nematoda</taxon>
        <taxon>Chromadorea</taxon>
        <taxon>Rhabditida</taxon>
        <taxon>Rhabditina</taxon>
        <taxon>Rhabditomorpha</taxon>
        <taxon>Strongyloidea</taxon>
        <taxon>Ancylostomatidae</taxon>
        <taxon>Ancylostomatinae</taxon>
        <taxon>Ancylostoma</taxon>
    </lineage>
</organism>
<dbReference type="EMBL" id="JARK01000094">
    <property type="protein sequence ID" value="EYC43412.1"/>
    <property type="molecule type" value="Genomic_DNA"/>
</dbReference>
<proteinExistence type="predicted"/>
<reference evidence="3" key="1">
    <citation type="journal article" date="2015" name="Nat. Genet.">
        <title>The genome and transcriptome of the zoonotic hookworm Ancylostoma ceylanicum identify infection-specific gene families.</title>
        <authorList>
            <person name="Schwarz E.M."/>
            <person name="Hu Y."/>
            <person name="Antoshechkin I."/>
            <person name="Miller M.M."/>
            <person name="Sternberg P.W."/>
            <person name="Aroian R.V."/>
        </authorList>
    </citation>
    <scope>NUCLEOTIDE SEQUENCE</scope>
    <source>
        <strain evidence="3">HY135</strain>
    </source>
</reference>
<sequence>MARAPMIQERMLTSLEIPTVSVFTLVLMMEEKSKTPEEKSASKNEKRHPGQVPARKRISKVSKVTNMFGIKKLAFQFSRAVGNVDSKALPQQVQARCQDCEGYRAAIAETCDAMMQIMQGSPDHRPAVNSAQQLEYPPGTAPSEIFEKSLEKVKGYWYDEVLMAECSKACKLMAAKQRELQDRGRRQIHVIRTFINNVYFEFHLLQFKQRLLRDMWLSVLQENRFVSSNQSRMLDGKLSHHSLQFAAVDLRRYGFTRFHESVMDDVRDGPPR</sequence>
<name>A0A016WVX7_9BILA</name>
<evidence type="ECO:0000313" key="3">
    <source>
        <dbReference type="Proteomes" id="UP000024635"/>
    </source>
</evidence>
<evidence type="ECO:0000256" key="1">
    <source>
        <dbReference type="SAM" id="MobiDB-lite"/>
    </source>
</evidence>
<feature type="region of interest" description="Disordered" evidence="1">
    <location>
        <begin position="34"/>
        <end position="56"/>
    </location>
</feature>
<dbReference type="OrthoDB" id="5835493at2759"/>
<comment type="caution">
    <text evidence="2">The sequence shown here is derived from an EMBL/GenBank/DDBJ whole genome shotgun (WGS) entry which is preliminary data.</text>
</comment>
<gene>
    <name evidence="2" type="primary">Acey_s0494.g2446</name>
    <name evidence="2" type="ORF">Y032_0494g2446</name>
</gene>
<protein>
    <recommendedName>
        <fullName evidence="4">BAR domain-containing protein</fullName>
    </recommendedName>
</protein>
<dbReference type="AlphaFoldDB" id="A0A016WVX7"/>
<keyword evidence="3" id="KW-1185">Reference proteome</keyword>
<feature type="compositionally biased region" description="Basic and acidic residues" evidence="1">
    <location>
        <begin position="34"/>
        <end position="48"/>
    </location>
</feature>
<evidence type="ECO:0008006" key="4">
    <source>
        <dbReference type="Google" id="ProtNLM"/>
    </source>
</evidence>